<organism evidence="2 3">
    <name type="scientific">Volvox africanus</name>
    <dbReference type="NCBI Taxonomy" id="51714"/>
    <lineage>
        <taxon>Eukaryota</taxon>
        <taxon>Viridiplantae</taxon>
        <taxon>Chlorophyta</taxon>
        <taxon>core chlorophytes</taxon>
        <taxon>Chlorophyceae</taxon>
        <taxon>CS clade</taxon>
        <taxon>Chlamydomonadales</taxon>
        <taxon>Volvocaceae</taxon>
        <taxon>Volvox</taxon>
    </lineage>
</organism>
<sequence>GGGVVGAFAGDGRGGMSVLGMKRGAEMEADVAAGWGSGTEDPDTSDTTRLGGDGGGGHKLLRTSAGAAARAVRDPGGGGGGKDDLGFARGPGTEAGRPGPGESGRGGVWEGKARPVRRTAGGWRDTAAAGGGGSGAFGGYSSLPAEDMPQALPGALASSPHPCRKGGATVLSPDHFIHLPRLFFQDNFDTAAVLSGGLRVQVQAGNLLDPTITTVSVASYQNHTGYRYYRLLGFKDVPRRYVGWRVAAWDKVAADMVRVRLSPPLGMPLRVALARAGQLGPAGSSGGAPPLLSEDAAAAIVIGGGDTAVGAAVALREGHGPAPGDDDGNLGNVGSGGGISFAEGHLPPQRRLRRGEAAAGAGGRRLSRPGAGALECRSEDEEDRAAGLAMMNLGWELREKRLPQQERTSPGRGTGAGTVAAAPHPLRAEVNAADALNSWRKATAAQSSLIAKMVTGMVDTSAGVRKGKGKGGPDGVEDSDMGSGDEGDVGRGIKRGICRPERAAADANAVAGDGDDAGGDPDAGGSPAGVLQPARRRPAGVTTETCATNILQHHHLAAGSCESSLPHLLHRRAGQGLAGAGGSSGGFRHGAPSTAEVRRIMEAGVAAAVARLEVPASRVRSVVSQNQSVVRPDKGRVYLQKPFVESSLAVTATPLSVQVVINSGGQLDPATYPTKVTLSSSGAHGKAEYLLRLTAPMKHAHSGQLIVGWSAMGRQQLLMHLVPAPQAGQPTAAADVGQEGARTLAGQIPAPLSHLRAGVWGMLAVTPGCGAGG</sequence>
<feature type="non-terminal residue" evidence="2">
    <location>
        <position position="773"/>
    </location>
</feature>
<feature type="region of interest" description="Disordered" evidence="1">
    <location>
        <begin position="316"/>
        <end position="349"/>
    </location>
</feature>
<evidence type="ECO:0000313" key="3">
    <source>
        <dbReference type="Proteomes" id="UP001165090"/>
    </source>
</evidence>
<proteinExistence type="predicted"/>
<evidence type="ECO:0000313" key="2">
    <source>
        <dbReference type="EMBL" id="GLI58879.1"/>
    </source>
</evidence>
<dbReference type="Proteomes" id="UP001165090">
    <property type="component" value="Unassembled WGS sequence"/>
</dbReference>
<feature type="compositionally biased region" description="Gly residues" evidence="1">
    <location>
        <begin position="98"/>
        <end position="109"/>
    </location>
</feature>
<reference evidence="2 3" key="1">
    <citation type="journal article" date="2023" name="IScience">
        <title>Expanded male sex-determining region conserved during the evolution of homothallism in the green alga Volvox.</title>
        <authorList>
            <person name="Yamamoto K."/>
            <person name="Matsuzaki R."/>
            <person name="Mahakham W."/>
            <person name="Heman W."/>
            <person name="Sekimoto H."/>
            <person name="Kawachi M."/>
            <person name="Minakuchi Y."/>
            <person name="Toyoda A."/>
            <person name="Nozaki H."/>
        </authorList>
    </citation>
    <scope>NUCLEOTIDE SEQUENCE [LARGE SCALE GENOMIC DNA]</scope>
    <source>
        <strain evidence="2 3">NIES-4468</strain>
    </source>
</reference>
<feature type="non-terminal residue" evidence="2">
    <location>
        <position position="1"/>
    </location>
</feature>
<protein>
    <submittedName>
        <fullName evidence="2">Uncharacterized protein</fullName>
    </submittedName>
</protein>
<feature type="region of interest" description="Disordered" evidence="1">
    <location>
        <begin position="462"/>
        <end position="493"/>
    </location>
</feature>
<feature type="region of interest" description="Disordered" evidence="1">
    <location>
        <begin position="33"/>
        <end position="131"/>
    </location>
</feature>
<evidence type="ECO:0000256" key="1">
    <source>
        <dbReference type="SAM" id="MobiDB-lite"/>
    </source>
</evidence>
<feature type="region of interest" description="Disordered" evidence="1">
    <location>
        <begin position="354"/>
        <end position="373"/>
    </location>
</feature>
<dbReference type="EMBL" id="BSDZ01000003">
    <property type="protein sequence ID" value="GLI58879.1"/>
    <property type="molecule type" value="Genomic_DNA"/>
</dbReference>
<feature type="region of interest" description="Disordered" evidence="1">
    <location>
        <begin position="400"/>
        <end position="419"/>
    </location>
</feature>
<gene>
    <name evidence="2" type="ORF">VaNZ11_000649</name>
</gene>
<feature type="region of interest" description="Disordered" evidence="1">
    <location>
        <begin position="506"/>
        <end position="542"/>
    </location>
</feature>
<feature type="compositionally biased region" description="Acidic residues" evidence="1">
    <location>
        <begin position="475"/>
        <end position="487"/>
    </location>
</feature>
<name>A0ABQ5RNI8_9CHLO</name>
<accession>A0ABQ5RNI8</accession>
<comment type="caution">
    <text evidence="2">The sequence shown here is derived from an EMBL/GenBank/DDBJ whole genome shotgun (WGS) entry which is preliminary data.</text>
</comment>
<keyword evidence="3" id="KW-1185">Reference proteome</keyword>